<reference evidence="9 10" key="1">
    <citation type="submission" date="2015-06" db="EMBL/GenBank/DDBJ databases">
        <title>Draft Genome Sequence of Parabacteroides goldsteinii with Putative Novel Metallo-Beta-Lactamases Isolated from a Blood Culture from a Human Patient.</title>
        <authorList>
            <person name="Krogh T.J."/>
            <person name="Agergaard C.N."/>
            <person name="Moller-Jensen J."/>
            <person name="Justesen U.S."/>
        </authorList>
    </citation>
    <scope>NUCLEOTIDE SEQUENCE [LARGE SCALE GENOMIC DNA]</scope>
    <source>
        <strain evidence="9 10">910340</strain>
    </source>
</reference>
<gene>
    <name evidence="9" type="ORF">ACM15_04720</name>
</gene>
<dbReference type="EMBL" id="LFJV01000011">
    <property type="protein sequence ID" value="KMM34876.1"/>
    <property type="molecule type" value="Genomic_DNA"/>
</dbReference>
<dbReference type="GO" id="GO:0005886">
    <property type="term" value="C:plasma membrane"/>
    <property type="evidence" value="ECO:0007669"/>
    <property type="project" value="UniProtKB-SubCell"/>
</dbReference>
<evidence type="ECO:0000256" key="2">
    <source>
        <dbReference type="ARBA" id="ARBA00005811"/>
    </source>
</evidence>
<accession>A0A0J6CFF1</accession>
<feature type="compositionally biased region" description="Basic residues" evidence="8">
    <location>
        <begin position="11"/>
        <end position="24"/>
    </location>
</feature>
<dbReference type="PATRIC" id="fig|328812.4.peg.506"/>
<keyword evidence="5" id="KW-1133">Transmembrane helix</keyword>
<dbReference type="GO" id="GO:0022857">
    <property type="term" value="F:transmembrane transporter activity"/>
    <property type="evidence" value="ECO:0007669"/>
    <property type="project" value="InterPro"/>
</dbReference>
<organism evidence="9 10">
    <name type="scientific">Parabacteroides goldsteinii</name>
    <dbReference type="NCBI Taxonomy" id="328812"/>
    <lineage>
        <taxon>Bacteria</taxon>
        <taxon>Pseudomonadati</taxon>
        <taxon>Bacteroidota</taxon>
        <taxon>Bacteroidia</taxon>
        <taxon>Bacteroidales</taxon>
        <taxon>Tannerellaceae</taxon>
        <taxon>Parabacteroides</taxon>
    </lineage>
</organism>
<evidence type="ECO:0000256" key="6">
    <source>
        <dbReference type="ARBA" id="ARBA00023136"/>
    </source>
</evidence>
<dbReference type="RefSeq" id="WP_048314573.1">
    <property type="nucleotide sequence ID" value="NZ_LFJV01000011.1"/>
</dbReference>
<evidence type="ECO:0000313" key="9">
    <source>
        <dbReference type="EMBL" id="KMM34876.1"/>
    </source>
</evidence>
<protein>
    <submittedName>
        <fullName evidence="9">Biopolymer transporter ExbD</fullName>
    </submittedName>
</protein>
<dbReference type="Proteomes" id="UP000036166">
    <property type="component" value="Unassembled WGS sequence"/>
</dbReference>
<feature type="region of interest" description="Disordered" evidence="8">
    <location>
        <begin position="1"/>
        <end position="24"/>
    </location>
</feature>
<comment type="similarity">
    <text evidence="2 7">Belongs to the ExbD/TolR family.</text>
</comment>
<evidence type="ECO:0000256" key="1">
    <source>
        <dbReference type="ARBA" id="ARBA00004162"/>
    </source>
</evidence>
<comment type="subcellular location">
    <subcellularLocation>
        <location evidence="1">Cell membrane</location>
        <topology evidence="1">Single-pass membrane protein</topology>
    </subcellularLocation>
    <subcellularLocation>
        <location evidence="7">Cell membrane</location>
        <topology evidence="7">Single-pass type II membrane protein</topology>
    </subcellularLocation>
</comment>
<name>A0A0J6CFF1_9BACT</name>
<dbReference type="InterPro" id="IPR003400">
    <property type="entry name" value="ExbD"/>
</dbReference>
<keyword evidence="4 7" id="KW-0812">Transmembrane</keyword>
<dbReference type="PANTHER" id="PTHR30558">
    <property type="entry name" value="EXBD MEMBRANE COMPONENT OF PMF-DRIVEN MACROMOLECULE IMPORT SYSTEM"/>
    <property type="match status" value="1"/>
</dbReference>
<dbReference type="Pfam" id="PF02472">
    <property type="entry name" value="ExbD"/>
    <property type="match status" value="1"/>
</dbReference>
<keyword evidence="3" id="KW-1003">Cell membrane</keyword>
<evidence type="ECO:0000256" key="5">
    <source>
        <dbReference type="ARBA" id="ARBA00022989"/>
    </source>
</evidence>
<sequence length="229" mass="25472">MAEVNTDKGKGNGKKGKQKKGKQKKVNIRVDFTPMVDMNMLLITFFMLCTSLSKPQTMEISMPSKDHVTEAEQTKVKASKAITLILGEDSKVYYYFGEPDYEHVESLKTTDFSPTGLRNILLERNSDAVQQISELKVKKLNKEISEDEFKKQATEIKGGKDAPVVLIKATDEASYKDLVDALDEMQICNIGKYAIVDITDGDKFLVDNLKSGGELAKQIAEANAGPKRK</sequence>
<keyword evidence="6" id="KW-0472">Membrane</keyword>
<feature type="compositionally biased region" description="Basic and acidic residues" evidence="8">
    <location>
        <begin position="1"/>
        <end position="10"/>
    </location>
</feature>
<evidence type="ECO:0000256" key="7">
    <source>
        <dbReference type="RuleBase" id="RU003879"/>
    </source>
</evidence>
<keyword evidence="7" id="KW-0653">Protein transport</keyword>
<evidence type="ECO:0000256" key="4">
    <source>
        <dbReference type="ARBA" id="ARBA00022692"/>
    </source>
</evidence>
<keyword evidence="7" id="KW-0813">Transport</keyword>
<evidence type="ECO:0000313" key="10">
    <source>
        <dbReference type="Proteomes" id="UP000036166"/>
    </source>
</evidence>
<comment type="caution">
    <text evidence="9">The sequence shown here is derived from an EMBL/GenBank/DDBJ whole genome shotgun (WGS) entry which is preliminary data.</text>
</comment>
<evidence type="ECO:0000256" key="8">
    <source>
        <dbReference type="SAM" id="MobiDB-lite"/>
    </source>
</evidence>
<dbReference type="PANTHER" id="PTHR30558:SF3">
    <property type="entry name" value="BIOPOLYMER TRANSPORT PROTEIN EXBD-RELATED"/>
    <property type="match status" value="1"/>
</dbReference>
<dbReference type="GO" id="GO:0015031">
    <property type="term" value="P:protein transport"/>
    <property type="evidence" value="ECO:0007669"/>
    <property type="project" value="UniProtKB-KW"/>
</dbReference>
<dbReference type="AlphaFoldDB" id="A0A0J6CFF1"/>
<proteinExistence type="inferred from homology"/>
<evidence type="ECO:0000256" key="3">
    <source>
        <dbReference type="ARBA" id="ARBA00022475"/>
    </source>
</evidence>